<dbReference type="AlphaFoldDB" id="A0A8X6YEI3"/>
<dbReference type="PANTHER" id="PTHR12243">
    <property type="entry name" value="MADF DOMAIN TRANSCRIPTION FACTOR"/>
    <property type="match status" value="1"/>
</dbReference>
<name>A0A8X6YEI3_9ARAC</name>
<gene>
    <name evidence="3" type="ORF">TNIN_493271</name>
</gene>
<protein>
    <recommendedName>
        <fullName evidence="2">MADF domain-containing protein</fullName>
    </recommendedName>
</protein>
<dbReference type="Pfam" id="PF10545">
    <property type="entry name" value="MADF_DNA_bdg"/>
    <property type="match status" value="1"/>
</dbReference>
<comment type="caution">
    <text evidence="3">The sequence shown here is derived from an EMBL/GenBank/DDBJ whole genome shotgun (WGS) entry which is preliminary data.</text>
</comment>
<dbReference type="EMBL" id="BMAV01018442">
    <property type="protein sequence ID" value="GFY70838.1"/>
    <property type="molecule type" value="Genomic_DNA"/>
</dbReference>
<reference evidence="3" key="1">
    <citation type="submission" date="2020-08" db="EMBL/GenBank/DDBJ databases">
        <title>Multicomponent nature underlies the extraordinary mechanical properties of spider dragline silk.</title>
        <authorList>
            <person name="Kono N."/>
            <person name="Nakamura H."/>
            <person name="Mori M."/>
            <person name="Yoshida Y."/>
            <person name="Ohtoshi R."/>
            <person name="Malay A.D."/>
            <person name="Moran D.A.P."/>
            <person name="Tomita M."/>
            <person name="Numata K."/>
            <person name="Arakawa K."/>
        </authorList>
    </citation>
    <scope>NUCLEOTIDE SEQUENCE</scope>
</reference>
<dbReference type="Proteomes" id="UP000886998">
    <property type="component" value="Unassembled WGS sequence"/>
</dbReference>
<dbReference type="InterPro" id="IPR039353">
    <property type="entry name" value="TF_Adf1"/>
</dbReference>
<dbReference type="PROSITE" id="PS51029">
    <property type="entry name" value="MADF"/>
    <property type="match status" value="1"/>
</dbReference>
<dbReference type="OrthoDB" id="6429751at2759"/>
<dbReference type="PANTHER" id="PTHR12243:SF67">
    <property type="entry name" value="COREPRESSOR OF PANGOLIN, ISOFORM A-RELATED"/>
    <property type="match status" value="1"/>
</dbReference>
<dbReference type="GO" id="GO:0005667">
    <property type="term" value="C:transcription regulator complex"/>
    <property type="evidence" value="ECO:0007669"/>
    <property type="project" value="TreeGrafter"/>
</dbReference>
<organism evidence="3 4">
    <name type="scientific">Trichonephila inaurata madagascariensis</name>
    <dbReference type="NCBI Taxonomy" id="2747483"/>
    <lineage>
        <taxon>Eukaryota</taxon>
        <taxon>Metazoa</taxon>
        <taxon>Ecdysozoa</taxon>
        <taxon>Arthropoda</taxon>
        <taxon>Chelicerata</taxon>
        <taxon>Arachnida</taxon>
        <taxon>Araneae</taxon>
        <taxon>Araneomorphae</taxon>
        <taxon>Entelegynae</taxon>
        <taxon>Araneoidea</taxon>
        <taxon>Nephilidae</taxon>
        <taxon>Trichonephila</taxon>
        <taxon>Trichonephila inaurata</taxon>
    </lineage>
</organism>
<dbReference type="InterPro" id="IPR006578">
    <property type="entry name" value="MADF-dom"/>
</dbReference>
<evidence type="ECO:0000256" key="1">
    <source>
        <dbReference type="SAM" id="MobiDB-lite"/>
    </source>
</evidence>
<dbReference type="GO" id="GO:0006357">
    <property type="term" value="P:regulation of transcription by RNA polymerase II"/>
    <property type="evidence" value="ECO:0007669"/>
    <property type="project" value="TreeGrafter"/>
</dbReference>
<sequence>MRENAWKEIGISLGLSGDLCRTRFKVLRDRYRKEKAKVLPSESEAKARKMWHFSEMLSFLDPYMQKGRIWEEVGIIHEAEIVHKAGTVQEVGIVQENSFNLTEISVPTPTTSRKPTLNSKKRKRAREDLIDAALTDKKQTQKISS</sequence>
<dbReference type="SMART" id="SM00595">
    <property type="entry name" value="MADF"/>
    <property type="match status" value="1"/>
</dbReference>
<accession>A0A8X6YEI3</accession>
<feature type="domain" description="MADF" evidence="2">
    <location>
        <begin position="1"/>
        <end position="65"/>
    </location>
</feature>
<evidence type="ECO:0000313" key="4">
    <source>
        <dbReference type="Proteomes" id="UP000886998"/>
    </source>
</evidence>
<evidence type="ECO:0000259" key="2">
    <source>
        <dbReference type="PROSITE" id="PS51029"/>
    </source>
</evidence>
<evidence type="ECO:0000313" key="3">
    <source>
        <dbReference type="EMBL" id="GFY70838.1"/>
    </source>
</evidence>
<feature type="compositionally biased region" description="Polar residues" evidence="1">
    <location>
        <begin position="104"/>
        <end position="118"/>
    </location>
</feature>
<feature type="region of interest" description="Disordered" evidence="1">
    <location>
        <begin position="104"/>
        <end position="125"/>
    </location>
</feature>
<dbReference type="GO" id="GO:0005634">
    <property type="term" value="C:nucleus"/>
    <property type="evidence" value="ECO:0007669"/>
    <property type="project" value="TreeGrafter"/>
</dbReference>
<proteinExistence type="predicted"/>
<keyword evidence="4" id="KW-1185">Reference proteome</keyword>